<dbReference type="GO" id="GO:0071555">
    <property type="term" value="P:cell wall organization"/>
    <property type="evidence" value="ECO:0007669"/>
    <property type="project" value="UniProtKB-UniRule"/>
</dbReference>
<dbReference type="EMBL" id="AP029612">
    <property type="protein sequence ID" value="BFG70797.1"/>
    <property type="molecule type" value="Genomic_DNA"/>
</dbReference>
<evidence type="ECO:0000313" key="9">
    <source>
        <dbReference type="EMBL" id="BFG70797.1"/>
    </source>
</evidence>
<dbReference type="AlphaFoldDB" id="A0AAT9GJN6"/>
<sequence length="184" mass="20833">MTMRPLIYATTLLSICIGSTSFKTPTNINKLHATKDTYRILVIKTKYAMKIFDSTGECLATYPVVFGNKDMSDKMMQGDRRTPEGTFKISFKRKHEKWSRFLLIDYPNAESIAKFNQRKAAGLIPANAQIGGSIGIHGTWPNEDFAVDGLQNWTEGCISTKNRYVEEIFDVLPVGTQITIRREK</sequence>
<comment type="pathway">
    <text evidence="1 7">Cell wall biogenesis; peptidoglycan biosynthesis.</text>
</comment>
<evidence type="ECO:0000256" key="2">
    <source>
        <dbReference type="ARBA" id="ARBA00005992"/>
    </source>
</evidence>
<dbReference type="GO" id="GO:0008360">
    <property type="term" value="P:regulation of cell shape"/>
    <property type="evidence" value="ECO:0007669"/>
    <property type="project" value="UniProtKB-UniRule"/>
</dbReference>
<keyword evidence="6 7" id="KW-0961">Cell wall biogenesis/degradation</keyword>
<evidence type="ECO:0000256" key="4">
    <source>
        <dbReference type="ARBA" id="ARBA00022960"/>
    </source>
</evidence>
<gene>
    <name evidence="9" type="ORF">KACHI17_16780</name>
</gene>
<feature type="domain" description="L,D-TPase catalytic" evidence="8">
    <location>
        <begin position="38"/>
        <end position="181"/>
    </location>
</feature>
<dbReference type="GO" id="GO:0009252">
    <property type="term" value="P:peptidoglycan biosynthetic process"/>
    <property type="evidence" value="ECO:0007669"/>
    <property type="project" value="UniProtKB-KW"/>
</dbReference>
<evidence type="ECO:0000256" key="6">
    <source>
        <dbReference type="ARBA" id="ARBA00023316"/>
    </source>
</evidence>
<dbReference type="PANTHER" id="PTHR36699">
    <property type="entry name" value="LD-TRANSPEPTIDASE"/>
    <property type="match status" value="1"/>
</dbReference>
<dbReference type="GO" id="GO:0016740">
    <property type="term" value="F:transferase activity"/>
    <property type="evidence" value="ECO:0007669"/>
    <property type="project" value="UniProtKB-KW"/>
</dbReference>
<dbReference type="PROSITE" id="PS52029">
    <property type="entry name" value="LD_TPASE"/>
    <property type="match status" value="1"/>
</dbReference>
<feature type="active site" description="Proton donor/acceptor" evidence="7">
    <location>
        <position position="137"/>
    </location>
</feature>
<keyword evidence="5 7" id="KW-0573">Peptidoglycan synthesis</keyword>
<feature type="active site" description="Nucleophile" evidence="7">
    <location>
        <position position="157"/>
    </location>
</feature>
<dbReference type="Pfam" id="PF03734">
    <property type="entry name" value="YkuD"/>
    <property type="match status" value="1"/>
</dbReference>
<comment type="similarity">
    <text evidence="2">Belongs to the YkuD family.</text>
</comment>
<keyword evidence="4 7" id="KW-0133">Cell shape</keyword>
<accession>A0AAT9GJN6</accession>
<proteinExistence type="inferred from homology"/>
<dbReference type="CDD" id="cd16913">
    <property type="entry name" value="YkuD_like"/>
    <property type="match status" value="1"/>
</dbReference>
<keyword evidence="3" id="KW-0808">Transferase</keyword>
<dbReference type="GO" id="GO:0004180">
    <property type="term" value="F:carboxypeptidase activity"/>
    <property type="evidence" value="ECO:0007669"/>
    <property type="project" value="UniProtKB-ARBA"/>
</dbReference>
<dbReference type="InterPro" id="IPR038063">
    <property type="entry name" value="Transpep_catalytic_dom"/>
</dbReference>
<evidence type="ECO:0000256" key="1">
    <source>
        <dbReference type="ARBA" id="ARBA00004752"/>
    </source>
</evidence>
<dbReference type="SUPFAM" id="SSF141523">
    <property type="entry name" value="L,D-transpeptidase catalytic domain-like"/>
    <property type="match status" value="1"/>
</dbReference>
<dbReference type="Gene3D" id="2.40.440.10">
    <property type="entry name" value="L,D-transpeptidase catalytic domain-like"/>
    <property type="match status" value="1"/>
</dbReference>
<name>A0AAT9GJN6_9BACT</name>
<reference evidence="9" key="1">
    <citation type="submission" date="2024-02" db="EMBL/GenBank/DDBJ databases">
        <title>Sediminibacterium planktonica sp. nov. and Sediminibacterium longus sp. nov., isolated from surface lake and river water.</title>
        <authorList>
            <person name="Watanabe K."/>
            <person name="Takemine S."/>
            <person name="Ishii Y."/>
            <person name="Ogata Y."/>
            <person name="Shindo C."/>
            <person name="Suda W."/>
        </authorList>
    </citation>
    <scope>NUCLEOTIDE SEQUENCE</scope>
    <source>
        <strain evidence="9">KACHI17</strain>
    </source>
</reference>
<dbReference type="InterPro" id="IPR005490">
    <property type="entry name" value="LD_TPept_cat_dom"/>
</dbReference>
<evidence type="ECO:0000256" key="5">
    <source>
        <dbReference type="ARBA" id="ARBA00022984"/>
    </source>
</evidence>
<organism evidence="9">
    <name type="scientific">Sediminibacterium sp. KACHI17</name>
    <dbReference type="NCBI Taxonomy" id="1751071"/>
    <lineage>
        <taxon>Bacteria</taxon>
        <taxon>Pseudomonadati</taxon>
        <taxon>Bacteroidota</taxon>
        <taxon>Chitinophagia</taxon>
        <taxon>Chitinophagales</taxon>
        <taxon>Chitinophagaceae</taxon>
        <taxon>Sediminibacterium</taxon>
    </lineage>
</organism>
<evidence type="ECO:0000256" key="3">
    <source>
        <dbReference type="ARBA" id="ARBA00022679"/>
    </source>
</evidence>
<protein>
    <submittedName>
        <fullName evidence="9">L,D-transpeptidase family protein</fullName>
    </submittedName>
</protein>
<evidence type="ECO:0000256" key="7">
    <source>
        <dbReference type="PROSITE-ProRule" id="PRU01373"/>
    </source>
</evidence>
<evidence type="ECO:0000259" key="8">
    <source>
        <dbReference type="PROSITE" id="PS52029"/>
    </source>
</evidence>
<dbReference type="PANTHER" id="PTHR36699:SF1">
    <property type="entry name" value="L,D-TRANSPEPTIDASE YAFK-RELATED"/>
    <property type="match status" value="1"/>
</dbReference>